<evidence type="ECO:0000259" key="1">
    <source>
        <dbReference type="Pfam" id="PF01814"/>
    </source>
</evidence>
<sequence length="254" mass="28631">MSHLHWSERPFSLLSTPTKTDDVAESFYKSAVDMALIHNIFIRALNSIYNHAPLVSRSGTTKDKTDFLTFVRAWHETIHAHHTGEELFYFPALEAASGSPGLMSTNVAQHEAFHAGLDALHTYALNSLAAPSTFDSTELLGIIDSFAPALTAHLHDEIPTLIEMGRRFPSVDATKIDEEHAQKMLATVNKLIFVPLFLSNHDNEFEGGKWKGVFPPTPRIVTVLTKWALYWPYRGAWRFSACTFDQELKKEMLF</sequence>
<dbReference type="OrthoDB" id="58416at2759"/>
<feature type="domain" description="Hemerythrin-like" evidence="1">
    <location>
        <begin position="37"/>
        <end position="157"/>
    </location>
</feature>
<evidence type="ECO:0000313" key="2">
    <source>
        <dbReference type="EMBL" id="KZV91399.1"/>
    </source>
</evidence>
<dbReference type="CDD" id="cd12108">
    <property type="entry name" value="Hr-like"/>
    <property type="match status" value="1"/>
</dbReference>
<name>A0A166AFF1_EXIGL</name>
<dbReference type="InterPro" id="IPR012312">
    <property type="entry name" value="Hemerythrin-like"/>
</dbReference>
<gene>
    <name evidence="2" type="ORF">EXIGLDRAFT_769937</name>
</gene>
<dbReference type="AlphaFoldDB" id="A0A166AFF1"/>
<keyword evidence="3" id="KW-1185">Reference proteome</keyword>
<evidence type="ECO:0000313" key="3">
    <source>
        <dbReference type="Proteomes" id="UP000077266"/>
    </source>
</evidence>
<dbReference type="InParanoid" id="A0A166AFF1"/>
<organism evidence="2 3">
    <name type="scientific">Exidia glandulosa HHB12029</name>
    <dbReference type="NCBI Taxonomy" id="1314781"/>
    <lineage>
        <taxon>Eukaryota</taxon>
        <taxon>Fungi</taxon>
        <taxon>Dikarya</taxon>
        <taxon>Basidiomycota</taxon>
        <taxon>Agaricomycotina</taxon>
        <taxon>Agaricomycetes</taxon>
        <taxon>Auriculariales</taxon>
        <taxon>Exidiaceae</taxon>
        <taxon>Exidia</taxon>
    </lineage>
</organism>
<reference evidence="2 3" key="1">
    <citation type="journal article" date="2016" name="Mol. Biol. Evol.">
        <title>Comparative Genomics of Early-Diverging Mushroom-Forming Fungi Provides Insights into the Origins of Lignocellulose Decay Capabilities.</title>
        <authorList>
            <person name="Nagy L.G."/>
            <person name="Riley R."/>
            <person name="Tritt A."/>
            <person name="Adam C."/>
            <person name="Daum C."/>
            <person name="Floudas D."/>
            <person name="Sun H."/>
            <person name="Yadav J.S."/>
            <person name="Pangilinan J."/>
            <person name="Larsson K.H."/>
            <person name="Matsuura K."/>
            <person name="Barry K."/>
            <person name="Labutti K."/>
            <person name="Kuo R."/>
            <person name="Ohm R.A."/>
            <person name="Bhattacharya S.S."/>
            <person name="Shirouzu T."/>
            <person name="Yoshinaga Y."/>
            <person name="Martin F.M."/>
            <person name="Grigoriev I.V."/>
            <person name="Hibbett D.S."/>
        </authorList>
    </citation>
    <scope>NUCLEOTIDE SEQUENCE [LARGE SCALE GENOMIC DNA]</scope>
    <source>
        <strain evidence="2 3">HHB12029</strain>
    </source>
</reference>
<dbReference type="Pfam" id="PF01814">
    <property type="entry name" value="Hemerythrin"/>
    <property type="match status" value="1"/>
</dbReference>
<dbReference type="Gene3D" id="1.20.120.520">
    <property type="entry name" value="nmb1532 protein domain like"/>
    <property type="match status" value="1"/>
</dbReference>
<dbReference type="STRING" id="1314781.A0A166AFF1"/>
<dbReference type="PANTHER" id="PTHR38048:SF2">
    <property type="entry name" value="HEMERYTHRIN-LIKE DOMAIN-CONTAINING PROTEIN"/>
    <property type="match status" value="1"/>
</dbReference>
<dbReference type="PANTHER" id="PTHR38048">
    <property type="entry name" value="EXPRESSED PROTEIN"/>
    <property type="match status" value="1"/>
</dbReference>
<dbReference type="EMBL" id="KV426028">
    <property type="protein sequence ID" value="KZV91399.1"/>
    <property type="molecule type" value="Genomic_DNA"/>
</dbReference>
<dbReference type="Proteomes" id="UP000077266">
    <property type="component" value="Unassembled WGS sequence"/>
</dbReference>
<proteinExistence type="predicted"/>
<protein>
    <recommendedName>
        <fullName evidence="1">Hemerythrin-like domain-containing protein</fullName>
    </recommendedName>
</protein>
<accession>A0A166AFF1</accession>
<dbReference type="InterPro" id="IPR053206">
    <property type="entry name" value="Dimeric_xanthone_biosynth"/>
</dbReference>